<comment type="caution">
    <text evidence="2">The sequence shown here is derived from an EMBL/GenBank/DDBJ whole genome shotgun (WGS) entry which is preliminary data.</text>
</comment>
<feature type="transmembrane region" description="Helical" evidence="1">
    <location>
        <begin position="75"/>
        <end position="95"/>
    </location>
</feature>
<protein>
    <submittedName>
        <fullName evidence="2">Uncharacterized protein</fullName>
    </submittedName>
</protein>
<keyword evidence="1" id="KW-1133">Transmembrane helix</keyword>
<proteinExistence type="predicted"/>
<feature type="transmembrane region" description="Helical" evidence="1">
    <location>
        <begin position="47"/>
        <end position="69"/>
    </location>
</feature>
<dbReference type="AlphaFoldDB" id="A0A4R2TKV1"/>
<keyword evidence="1" id="KW-0472">Membrane</keyword>
<feature type="transmembrane region" description="Helical" evidence="1">
    <location>
        <begin position="15"/>
        <end position="35"/>
    </location>
</feature>
<dbReference type="EMBL" id="SLYC01000059">
    <property type="protein sequence ID" value="TCP95492.1"/>
    <property type="molecule type" value="Genomic_DNA"/>
</dbReference>
<feature type="transmembrane region" description="Helical" evidence="1">
    <location>
        <begin position="193"/>
        <end position="211"/>
    </location>
</feature>
<gene>
    <name evidence="2" type="ORF">EDD79_10597</name>
</gene>
<sequence>MDYYELNSLLREYRLIYNIAIGVLLLVQCLSTGITKRNQKNFISDNSFFDIVLKSCGLYIVIFEGIIRFDSDNPNILLVKLGIFLLLISVIIHIYRSRRYQVYNIIDNELDIIIKDVLKKNKINFKQDDDKHIYELDLEGFKKPKIKINQRGVFKEWYELKFIKYREIDTFDGLIDDIRDRVNTQTKPSKYRGVSELLASVFIVSLIVFMSKL</sequence>
<reference evidence="2 3" key="1">
    <citation type="submission" date="2019-03" db="EMBL/GenBank/DDBJ databases">
        <title>Genomic Encyclopedia of Type Strains, Phase IV (KMG-IV): sequencing the most valuable type-strain genomes for metagenomic binning, comparative biology and taxonomic classification.</title>
        <authorList>
            <person name="Goeker M."/>
        </authorList>
    </citation>
    <scope>NUCLEOTIDE SEQUENCE [LARGE SCALE GENOMIC DNA]</scope>
    <source>
        <strain evidence="2 3">DSM 100013</strain>
    </source>
</reference>
<accession>A0A4R2TKV1</accession>
<keyword evidence="3" id="KW-1185">Reference proteome</keyword>
<evidence type="ECO:0000313" key="2">
    <source>
        <dbReference type="EMBL" id="TCP95492.1"/>
    </source>
</evidence>
<dbReference type="Proteomes" id="UP000295504">
    <property type="component" value="Unassembled WGS sequence"/>
</dbReference>
<evidence type="ECO:0000313" key="3">
    <source>
        <dbReference type="Proteomes" id="UP000295504"/>
    </source>
</evidence>
<organism evidence="2 3">
    <name type="scientific">Serpentinicella alkaliphila</name>
    <dbReference type="NCBI Taxonomy" id="1734049"/>
    <lineage>
        <taxon>Bacteria</taxon>
        <taxon>Bacillati</taxon>
        <taxon>Bacillota</taxon>
        <taxon>Clostridia</taxon>
        <taxon>Peptostreptococcales</taxon>
        <taxon>Natronincolaceae</taxon>
        <taxon>Serpentinicella</taxon>
    </lineage>
</organism>
<dbReference type="RefSeq" id="WP_132849676.1">
    <property type="nucleotide sequence ID" value="NZ_CP058648.1"/>
</dbReference>
<evidence type="ECO:0000256" key="1">
    <source>
        <dbReference type="SAM" id="Phobius"/>
    </source>
</evidence>
<keyword evidence="1" id="KW-0812">Transmembrane</keyword>
<name>A0A4R2TKV1_9FIRM</name>